<proteinExistence type="predicted"/>
<keyword evidence="1" id="KW-0175">Coiled coil</keyword>
<evidence type="ECO:0000313" key="3">
    <source>
        <dbReference type="Proteomes" id="UP000053095"/>
    </source>
</evidence>
<accession>A0A0B8MYM4</accession>
<evidence type="ECO:0000256" key="1">
    <source>
        <dbReference type="SAM" id="Coils"/>
    </source>
</evidence>
<keyword evidence="3" id="KW-1185">Reference proteome</keyword>
<organism evidence="2 3">
    <name type="scientific">Talaromyces pinophilus</name>
    <name type="common">Penicillium pinophilum</name>
    <dbReference type="NCBI Taxonomy" id="128442"/>
    <lineage>
        <taxon>Eukaryota</taxon>
        <taxon>Fungi</taxon>
        <taxon>Dikarya</taxon>
        <taxon>Ascomycota</taxon>
        <taxon>Pezizomycotina</taxon>
        <taxon>Eurotiomycetes</taxon>
        <taxon>Eurotiomycetidae</taxon>
        <taxon>Eurotiales</taxon>
        <taxon>Trichocomaceae</taxon>
        <taxon>Talaromyces</taxon>
        <taxon>Talaromyces sect. Talaromyces</taxon>
    </lineage>
</organism>
<gene>
    <name evidence="2" type="ORF">TCE0_043f15549</name>
</gene>
<reference evidence="3" key="1">
    <citation type="journal article" date="2015" name="Genome Announc.">
        <title>Draft genome sequence of Talaromyces cellulolyticus strain Y-94, a source of lignocellulosic biomass-degrading enzymes.</title>
        <authorList>
            <person name="Fujii T."/>
            <person name="Koike H."/>
            <person name="Sawayama S."/>
            <person name="Yano S."/>
            <person name="Inoue H."/>
        </authorList>
    </citation>
    <scope>NUCLEOTIDE SEQUENCE [LARGE SCALE GENOMIC DNA]</scope>
    <source>
        <strain evidence="3">Y-94</strain>
    </source>
</reference>
<name>A0A0B8MYM4_TALPI</name>
<feature type="coiled-coil region" evidence="1">
    <location>
        <begin position="122"/>
        <end position="159"/>
    </location>
</feature>
<sequence>MADQLPPPGLAPASVTGKVTNASFKKIKTEDASATGQIASAEPVVKKEPTLEQLANYKRLRDEVQKMGEELGYEEQMPFKKQHRVPELSPFAAGYWKEVRERLDTQISEIKKYRETEWNPHRERLTEKEKELRELEKEIKEMKRMKDRMQRKLKTMQDGIDSTRALLHSIEDHNV</sequence>
<dbReference type="AlphaFoldDB" id="A0A0B8MYM4"/>
<evidence type="ECO:0000313" key="2">
    <source>
        <dbReference type="EMBL" id="GAM41981.1"/>
    </source>
</evidence>
<dbReference type="Proteomes" id="UP000053095">
    <property type="component" value="Unassembled WGS sequence"/>
</dbReference>
<dbReference type="EMBL" id="DF933839">
    <property type="protein sequence ID" value="GAM41981.1"/>
    <property type="molecule type" value="Genomic_DNA"/>
</dbReference>
<protein>
    <submittedName>
        <fullName evidence="2">Uncharacterized protein</fullName>
    </submittedName>
</protein>